<dbReference type="InterPro" id="IPR036721">
    <property type="entry name" value="RCK_C_sf"/>
</dbReference>
<evidence type="ECO:0000313" key="5">
    <source>
        <dbReference type="Proteomes" id="UP000719942"/>
    </source>
</evidence>
<evidence type="ECO:0000313" key="4">
    <source>
        <dbReference type="EMBL" id="MBW7573856.1"/>
    </source>
</evidence>
<dbReference type="InterPro" id="IPR003148">
    <property type="entry name" value="RCK_N"/>
</dbReference>
<keyword evidence="5" id="KW-1185">Reference proteome</keyword>
<keyword evidence="1" id="KW-0406">Ion transport</keyword>
<dbReference type="RefSeq" id="WP_219966262.1">
    <property type="nucleotide sequence ID" value="NZ_JAGFNZ010000006.1"/>
</dbReference>
<comment type="caution">
    <text evidence="4">The sequence shown here is derived from an EMBL/GenBank/DDBJ whole genome shotgun (WGS) entry which is preliminary data.</text>
</comment>
<dbReference type="Proteomes" id="UP000719942">
    <property type="component" value="Unassembled WGS sequence"/>
</dbReference>
<keyword evidence="2" id="KW-0630">Potassium</keyword>
<dbReference type="InterPro" id="IPR050721">
    <property type="entry name" value="Trk_Ktr_HKT_K-transport"/>
</dbReference>
<organism evidence="4 5">
    <name type="scientific">Caproiciproducens faecalis</name>
    <dbReference type="NCBI Taxonomy" id="2820301"/>
    <lineage>
        <taxon>Bacteria</taxon>
        <taxon>Bacillati</taxon>
        <taxon>Bacillota</taxon>
        <taxon>Clostridia</taxon>
        <taxon>Eubacteriales</taxon>
        <taxon>Acutalibacteraceae</taxon>
        <taxon>Caproiciproducens</taxon>
    </lineage>
</organism>
<dbReference type="PANTHER" id="PTHR43833:SF8">
    <property type="entry name" value="TRK SYSTEM POTASSIUM UPTAKE PROTEIN TRKA"/>
    <property type="match status" value="1"/>
</dbReference>
<reference evidence="4 5" key="1">
    <citation type="submission" date="2021-03" db="EMBL/GenBank/DDBJ databases">
        <title>Caproiciproducens sp. nov. isolated from feces of cow.</title>
        <authorList>
            <person name="Choi J.-Y."/>
        </authorList>
    </citation>
    <scope>NUCLEOTIDE SEQUENCE [LARGE SCALE GENOMIC DNA]</scope>
    <source>
        <strain evidence="4 5">AGMB10547</strain>
    </source>
</reference>
<feature type="domain" description="RCK N-terminal" evidence="3">
    <location>
        <begin position="7"/>
        <end position="127"/>
    </location>
</feature>
<proteinExistence type="predicted"/>
<evidence type="ECO:0000256" key="2">
    <source>
        <dbReference type="ARBA" id="ARBA00022958"/>
    </source>
</evidence>
<dbReference type="EMBL" id="JAGFNZ010000006">
    <property type="protein sequence ID" value="MBW7573856.1"/>
    <property type="molecule type" value="Genomic_DNA"/>
</dbReference>
<dbReference type="Pfam" id="PF02254">
    <property type="entry name" value="TrkA_N"/>
    <property type="match status" value="1"/>
</dbReference>
<gene>
    <name evidence="4" type="ORF">J5W02_13655</name>
</gene>
<protein>
    <submittedName>
        <fullName evidence="4">TrkA family potassium uptake protein</fullName>
    </submittedName>
</protein>
<dbReference type="Gene3D" id="3.30.70.1450">
    <property type="entry name" value="Regulator of K+ conductance, C-terminal domain"/>
    <property type="match status" value="1"/>
</dbReference>
<dbReference type="InterPro" id="IPR006036">
    <property type="entry name" value="K_uptake_TrkA"/>
</dbReference>
<evidence type="ECO:0000256" key="1">
    <source>
        <dbReference type="ARBA" id="ARBA00022538"/>
    </source>
</evidence>
<dbReference type="InterPro" id="IPR036291">
    <property type="entry name" value="NAD(P)-bd_dom_sf"/>
</dbReference>
<dbReference type="PRINTS" id="PR00335">
    <property type="entry name" value="KUPTAKETRKA"/>
</dbReference>
<dbReference type="SUPFAM" id="SSF51735">
    <property type="entry name" value="NAD(P)-binding Rossmann-fold domains"/>
    <property type="match status" value="1"/>
</dbReference>
<dbReference type="Gene3D" id="3.40.50.720">
    <property type="entry name" value="NAD(P)-binding Rossmann-like Domain"/>
    <property type="match status" value="1"/>
</dbReference>
<accession>A0ABS7DTE6</accession>
<keyword evidence="1" id="KW-0633">Potassium transport</keyword>
<dbReference type="PROSITE" id="PS51201">
    <property type="entry name" value="RCK_N"/>
    <property type="match status" value="1"/>
</dbReference>
<evidence type="ECO:0000259" key="3">
    <source>
        <dbReference type="PROSITE" id="PS51201"/>
    </source>
</evidence>
<dbReference type="PANTHER" id="PTHR43833">
    <property type="entry name" value="POTASSIUM CHANNEL PROTEIN 2-RELATED-RELATED"/>
    <property type="match status" value="1"/>
</dbReference>
<sequence>MDGAGEIMYVIVVGCGRLGSRLATELSDFGHDVCVIDRSGSRLDVLGSGFNGQRIQGIEFDSDNLTEGGIRQADALLAVSSDDNINITVCLIAERIYHVPEIIARINDPARQYIYEKLNISTINPVELGVEILKNRLDAKNVDTIADLGDGCKIIAFTVGKKDGYTVEELQEKYACTVSGLIRDKTVQIPQKGEPVLCGDRIVCTIYREEEEKLLKALSKEVPIWNQSL</sequence>
<keyword evidence="1" id="KW-0813">Transport</keyword>
<name>A0ABS7DTE6_9FIRM</name>